<dbReference type="InterPro" id="IPR052189">
    <property type="entry name" value="L-asp_N-monooxygenase_NS-form"/>
</dbReference>
<dbReference type="RefSeq" id="WP_316436598.1">
    <property type="nucleotide sequence ID" value="NZ_CP053587.1"/>
</dbReference>
<dbReference type="Gene3D" id="3.50.50.60">
    <property type="entry name" value="FAD/NAD(P)-binding domain"/>
    <property type="match status" value="1"/>
</dbReference>
<dbReference type="Pfam" id="PF00753">
    <property type="entry name" value="Lactamase_B"/>
    <property type="match status" value="1"/>
</dbReference>
<gene>
    <name evidence="10" type="ORF">HJG54_29235</name>
</gene>
<comment type="cofactor">
    <cofactor evidence="1">
        <name>Fe(2+)</name>
        <dbReference type="ChEBI" id="CHEBI:29033"/>
    </cofactor>
</comment>
<evidence type="ECO:0000256" key="2">
    <source>
        <dbReference type="ARBA" id="ARBA00006759"/>
    </source>
</evidence>
<protein>
    <submittedName>
        <fullName evidence="10">MBL fold metallo-hydrolase</fullName>
    </submittedName>
</protein>
<evidence type="ECO:0000256" key="1">
    <source>
        <dbReference type="ARBA" id="ARBA00001954"/>
    </source>
</evidence>
<keyword evidence="3" id="KW-0479">Metal-binding</keyword>
<proteinExistence type="inferred from homology"/>
<dbReference type="SUPFAM" id="SSF51905">
    <property type="entry name" value="FAD/NAD(P)-binding domain"/>
    <property type="match status" value="1"/>
</dbReference>
<sequence length="742" mass="81891">MNFSISKTVCPPQTVAIIGGGFSGAMIATHLLSAGIPVSIKLIEKRPEVGRGIAYSTSVDAHLLNVPVGKMSAFPDQPEHFLHWLRKTQPRGIVVDADAFVPRQVYGDYIQATLREAIIHAAPYTRFERITEEAVGIEPTANGALIHLSTGESLQANKVVLATGNVAASLPAPLKHLSNRERYVREAWSWDAVTQLNPDAAVLLVGTGLTMADMVISLHQQGHRGPIYAVSRHGLLPQRHLPSVSRSACVDLDNTPITMRGLLQRVRQEIQAAARDGQDWRSVIDGLRPITQSLWQKLPLTEQQRFLRHVKSYWEVHRHRIAPKVANVLDQLIQSGQLIHYAGRIQSCQASEDTNHSVDITLRLRGTNRNITLTVERIINCTGAACDYRRLQHPLIASLQEQRLIRPSALAIGIETDAVGAVIDADGNASNYLYTIGTTRKASLWETTAVPELRLQAQNLAEQILQALAQPVTSFDAATSQFNQSLRLPQPAEWTFRQLFDRESCTYTYLIADSHSAILVDPVLEQMERDLQVLRELGLSLYACLETHIHADHITGAHQLRTLTGCQVIVPNDATVKGADRLIQDGEILQLGAIKILAIATPGHTDSHMAYLINGTHLLTGDALFIRGCGRTDFQGGDAALLFDAVTQKLFTLPDSTLVYPGHDYQGRTCSTIGEEKRWNPRFAGRNRLQFIQLMSNLNLPLPKKMKIAVPANERCGEVLQPSPIDTDSLTPDISAFFGMYI</sequence>
<evidence type="ECO:0000259" key="9">
    <source>
        <dbReference type="SMART" id="SM00849"/>
    </source>
</evidence>
<dbReference type="InterPro" id="IPR036866">
    <property type="entry name" value="RibonucZ/Hydroxyglut_hydro"/>
</dbReference>
<dbReference type="InterPro" id="IPR038732">
    <property type="entry name" value="HpyO/CreE_NAD-binding"/>
</dbReference>
<keyword evidence="4" id="KW-0809">Transit peptide</keyword>
<accession>A0AA96WLS1</accession>
<evidence type="ECO:0000256" key="7">
    <source>
        <dbReference type="ARBA" id="ARBA00023002"/>
    </source>
</evidence>
<dbReference type="SMART" id="SM00849">
    <property type="entry name" value="Lactamase_B"/>
    <property type="match status" value="1"/>
</dbReference>
<keyword evidence="7" id="KW-0560">Oxidoreductase</keyword>
<comment type="similarity">
    <text evidence="2">Belongs to the metallo-beta-lactamase superfamily. Glyoxalase II family.</text>
</comment>
<evidence type="ECO:0000256" key="4">
    <source>
        <dbReference type="ARBA" id="ARBA00022946"/>
    </source>
</evidence>
<dbReference type="InterPro" id="IPR044528">
    <property type="entry name" value="POD-like_MBL-fold"/>
</dbReference>
<dbReference type="GO" id="GO:0050313">
    <property type="term" value="F:sulfur dioxygenase activity"/>
    <property type="evidence" value="ECO:0007669"/>
    <property type="project" value="InterPro"/>
</dbReference>
<evidence type="ECO:0000256" key="8">
    <source>
        <dbReference type="ARBA" id="ARBA00023004"/>
    </source>
</evidence>
<evidence type="ECO:0000256" key="6">
    <source>
        <dbReference type="ARBA" id="ARBA00022990"/>
    </source>
</evidence>
<dbReference type="SUPFAM" id="SSF56281">
    <property type="entry name" value="Metallo-hydrolase/oxidoreductase"/>
    <property type="match status" value="1"/>
</dbReference>
<keyword evidence="5" id="KW-0223">Dioxygenase</keyword>
<feature type="domain" description="Metallo-beta-lactamase" evidence="9">
    <location>
        <begin position="505"/>
        <end position="663"/>
    </location>
</feature>
<evidence type="ECO:0000313" key="10">
    <source>
        <dbReference type="EMBL" id="WNZ27005.1"/>
    </source>
</evidence>
<dbReference type="AlphaFoldDB" id="A0AA96WLS1"/>
<keyword evidence="8" id="KW-0408">Iron</keyword>
<dbReference type="InterPro" id="IPR036188">
    <property type="entry name" value="FAD/NAD-bd_sf"/>
</dbReference>
<name>A0AA96WLS1_9CYAN</name>
<dbReference type="GO" id="GO:0046872">
    <property type="term" value="F:metal ion binding"/>
    <property type="evidence" value="ECO:0007669"/>
    <property type="project" value="UniProtKB-KW"/>
</dbReference>
<dbReference type="CDD" id="cd07724">
    <property type="entry name" value="POD-like_MBL-fold"/>
    <property type="match status" value="1"/>
</dbReference>
<dbReference type="Pfam" id="PF13454">
    <property type="entry name" value="NAD_binding_9"/>
    <property type="match status" value="1"/>
</dbReference>
<evidence type="ECO:0000256" key="3">
    <source>
        <dbReference type="ARBA" id="ARBA00022723"/>
    </source>
</evidence>
<dbReference type="FunFam" id="3.60.15.10:FF:000013">
    <property type="entry name" value="Persulfide dioxygenase ETHE1, mitochondrial"/>
    <property type="match status" value="1"/>
</dbReference>
<dbReference type="PANTHER" id="PTHR40254">
    <property type="entry name" value="BLR0577 PROTEIN"/>
    <property type="match status" value="1"/>
</dbReference>
<dbReference type="PANTHER" id="PTHR40254:SF1">
    <property type="entry name" value="BLR0577 PROTEIN"/>
    <property type="match status" value="1"/>
</dbReference>
<evidence type="ECO:0000256" key="5">
    <source>
        <dbReference type="ARBA" id="ARBA00022964"/>
    </source>
</evidence>
<dbReference type="Gene3D" id="3.60.15.10">
    <property type="entry name" value="Ribonuclease Z/Hydroxyacylglutathione hydrolase-like"/>
    <property type="match status" value="1"/>
</dbReference>
<dbReference type="InterPro" id="IPR001279">
    <property type="entry name" value="Metallo-B-lactamas"/>
</dbReference>
<keyword evidence="6" id="KW-0007">Acetylation</keyword>
<organism evidence="10">
    <name type="scientific">Leptolyngbya sp. NK1-12</name>
    <dbReference type="NCBI Taxonomy" id="2547451"/>
    <lineage>
        <taxon>Bacteria</taxon>
        <taxon>Bacillati</taxon>
        <taxon>Cyanobacteriota</taxon>
        <taxon>Cyanophyceae</taxon>
        <taxon>Leptolyngbyales</taxon>
        <taxon>Leptolyngbyaceae</taxon>
        <taxon>Leptolyngbya group</taxon>
        <taxon>Leptolyngbya</taxon>
    </lineage>
</organism>
<dbReference type="EMBL" id="CP053587">
    <property type="protein sequence ID" value="WNZ27005.1"/>
    <property type="molecule type" value="Genomic_DNA"/>
</dbReference>
<reference evidence="10" key="1">
    <citation type="submission" date="2020-05" db="EMBL/GenBank/DDBJ databases">
        <authorList>
            <person name="Zhu T."/>
            <person name="Keshari N."/>
            <person name="Lu X."/>
        </authorList>
    </citation>
    <scope>NUCLEOTIDE SEQUENCE</scope>
    <source>
        <strain evidence="10">NK1-12</strain>
    </source>
</reference>
<dbReference type="GO" id="GO:0006749">
    <property type="term" value="P:glutathione metabolic process"/>
    <property type="evidence" value="ECO:0007669"/>
    <property type="project" value="InterPro"/>
</dbReference>